<dbReference type="RefSeq" id="WP_010856311.1">
    <property type="nucleotide sequence ID" value="NZ_AQHR01000107.1"/>
</dbReference>
<dbReference type="Gene3D" id="2.60.40.1730">
    <property type="entry name" value="tricorn interacting facor f3 domain"/>
    <property type="match status" value="1"/>
</dbReference>
<dbReference type="SUPFAM" id="SSF55486">
    <property type="entry name" value="Metalloproteases ('zincins'), catalytic domain"/>
    <property type="match status" value="1"/>
</dbReference>
<keyword evidence="9" id="KW-0378">Hydrolase</keyword>
<evidence type="ECO:0000256" key="11">
    <source>
        <dbReference type="ARBA" id="ARBA00023049"/>
    </source>
</evidence>
<dbReference type="Proteomes" id="UP000013909">
    <property type="component" value="Unassembled WGS sequence"/>
</dbReference>
<evidence type="ECO:0000256" key="3">
    <source>
        <dbReference type="ARBA" id="ARBA00010136"/>
    </source>
</evidence>
<comment type="similarity">
    <text evidence="3">Belongs to the peptidase M1 family.</text>
</comment>
<evidence type="ECO:0000256" key="6">
    <source>
        <dbReference type="ARBA" id="ARBA00022438"/>
    </source>
</evidence>
<keyword evidence="11" id="KW-0482">Metalloprotease</keyword>
<dbReference type="EC" id="3.4.11.2" evidence="4"/>
<dbReference type="GO" id="GO:0008270">
    <property type="term" value="F:zinc ion binding"/>
    <property type="evidence" value="ECO:0007669"/>
    <property type="project" value="InterPro"/>
</dbReference>
<dbReference type="GO" id="GO:0006508">
    <property type="term" value="P:proteolysis"/>
    <property type="evidence" value="ECO:0007669"/>
    <property type="project" value="UniProtKB-KW"/>
</dbReference>
<dbReference type="Gene3D" id="1.25.10.10">
    <property type="entry name" value="Leucine-rich Repeat Variant"/>
    <property type="match status" value="1"/>
</dbReference>
<dbReference type="Pfam" id="PF17900">
    <property type="entry name" value="Peptidase_M1_N"/>
    <property type="match status" value="1"/>
</dbReference>
<dbReference type="Pfam" id="PF01433">
    <property type="entry name" value="Peptidase_M1"/>
    <property type="match status" value="1"/>
</dbReference>
<dbReference type="GO" id="GO:0016020">
    <property type="term" value="C:membrane"/>
    <property type="evidence" value="ECO:0007669"/>
    <property type="project" value="TreeGrafter"/>
</dbReference>
<dbReference type="PANTHER" id="PTHR11533:SF174">
    <property type="entry name" value="PUROMYCIN-SENSITIVE AMINOPEPTIDASE-RELATED"/>
    <property type="match status" value="1"/>
</dbReference>
<feature type="domain" description="Aminopeptidase N-like N-terminal" evidence="13">
    <location>
        <begin position="80"/>
        <end position="268"/>
    </location>
</feature>
<dbReference type="InterPro" id="IPR027268">
    <property type="entry name" value="Peptidase_M4/M1_CTD_sf"/>
</dbReference>
<dbReference type="Gene3D" id="1.10.390.10">
    <property type="entry name" value="Neutral Protease Domain 2"/>
    <property type="match status" value="1"/>
</dbReference>
<evidence type="ECO:0000256" key="8">
    <source>
        <dbReference type="ARBA" id="ARBA00022723"/>
    </source>
</evidence>
<gene>
    <name evidence="14" type="ORF">ADIS_4185</name>
</gene>
<feature type="domain" description="Peptidase M1 membrane alanine aminopeptidase" evidence="12">
    <location>
        <begin position="306"/>
        <end position="511"/>
    </location>
</feature>
<organism evidence="14 15">
    <name type="scientific">Lunatimonas lonarensis</name>
    <dbReference type="NCBI Taxonomy" id="1232681"/>
    <lineage>
        <taxon>Bacteria</taxon>
        <taxon>Pseudomonadati</taxon>
        <taxon>Bacteroidota</taxon>
        <taxon>Cytophagia</taxon>
        <taxon>Cytophagales</taxon>
        <taxon>Cyclobacteriaceae</taxon>
    </lineage>
</organism>
<keyword evidence="7" id="KW-0645">Protease</keyword>
<dbReference type="GO" id="GO:0005737">
    <property type="term" value="C:cytoplasm"/>
    <property type="evidence" value="ECO:0007669"/>
    <property type="project" value="TreeGrafter"/>
</dbReference>
<dbReference type="PATRIC" id="fig|1288963.3.peg.4183"/>
<keyword evidence="6" id="KW-0031">Aminopeptidase</keyword>
<dbReference type="InterPro" id="IPR014782">
    <property type="entry name" value="Peptidase_M1_dom"/>
</dbReference>
<dbReference type="EMBL" id="AQHR01000107">
    <property type="protein sequence ID" value="EON75481.1"/>
    <property type="molecule type" value="Genomic_DNA"/>
</dbReference>
<evidence type="ECO:0000256" key="1">
    <source>
        <dbReference type="ARBA" id="ARBA00000098"/>
    </source>
</evidence>
<dbReference type="PANTHER" id="PTHR11533">
    <property type="entry name" value="PROTEASE M1 ZINC METALLOPROTEASE"/>
    <property type="match status" value="1"/>
</dbReference>
<evidence type="ECO:0000256" key="10">
    <source>
        <dbReference type="ARBA" id="ARBA00022833"/>
    </source>
</evidence>
<evidence type="ECO:0000313" key="15">
    <source>
        <dbReference type="Proteomes" id="UP000013909"/>
    </source>
</evidence>
<evidence type="ECO:0000256" key="4">
    <source>
        <dbReference type="ARBA" id="ARBA00012564"/>
    </source>
</evidence>
<dbReference type="CDD" id="cd09603">
    <property type="entry name" value="M1_APN_like"/>
    <property type="match status" value="1"/>
</dbReference>
<dbReference type="SUPFAM" id="SSF48371">
    <property type="entry name" value="ARM repeat"/>
    <property type="match status" value="1"/>
</dbReference>
<dbReference type="InterPro" id="IPR016024">
    <property type="entry name" value="ARM-type_fold"/>
</dbReference>
<dbReference type="InterPro" id="IPR042097">
    <property type="entry name" value="Aminopeptidase_N-like_N_sf"/>
</dbReference>
<comment type="cofactor">
    <cofactor evidence="2">
        <name>Zn(2+)</name>
        <dbReference type="ChEBI" id="CHEBI:29105"/>
    </cofactor>
</comment>
<dbReference type="GO" id="GO:0005615">
    <property type="term" value="C:extracellular space"/>
    <property type="evidence" value="ECO:0007669"/>
    <property type="project" value="TreeGrafter"/>
</dbReference>
<dbReference type="GO" id="GO:0043171">
    <property type="term" value="P:peptide catabolic process"/>
    <property type="evidence" value="ECO:0007669"/>
    <property type="project" value="TreeGrafter"/>
</dbReference>
<keyword evidence="15" id="KW-1185">Reference proteome</keyword>
<dbReference type="SUPFAM" id="SSF63737">
    <property type="entry name" value="Leukotriene A4 hydrolase N-terminal domain"/>
    <property type="match status" value="1"/>
</dbReference>
<evidence type="ECO:0000256" key="7">
    <source>
        <dbReference type="ARBA" id="ARBA00022670"/>
    </source>
</evidence>
<dbReference type="STRING" id="1232681.ADIS_4185"/>
<dbReference type="InterPro" id="IPR050344">
    <property type="entry name" value="Peptidase_M1_aminopeptidases"/>
</dbReference>
<dbReference type="GO" id="GO:0070006">
    <property type="term" value="F:metalloaminopeptidase activity"/>
    <property type="evidence" value="ECO:0007669"/>
    <property type="project" value="TreeGrafter"/>
</dbReference>
<evidence type="ECO:0000256" key="9">
    <source>
        <dbReference type="ARBA" id="ARBA00022801"/>
    </source>
</evidence>
<comment type="catalytic activity">
    <reaction evidence="1">
        <text>Release of an N-terminal amino acid, Xaa-|-Yaa- from a peptide, amide or arylamide. Xaa is preferably Ala, but may be most amino acids including Pro (slow action). When a terminal hydrophobic residue is followed by a prolyl residue, the two may be released as an intact Xaa-Pro dipeptide.</text>
        <dbReference type="EC" id="3.4.11.2"/>
    </reaction>
</comment>
<reference evidence="14 15" key="1">
    <citation type="submission" date="2013-02" db="EMBL/GenBank/DDBJ databases">
        <title>A novel strain isolated from Lonar lake, Maharashtra, India.</title>
        <authorList>
            <person name="Singh A."/>
        </authorList>
    </citation>
    <scope>NUCLEOTIDE SEQUENCE [LARGE SCALE GENOMIC DNA]</scope>
    <source>
        <strain evidence="14 15">AK24</strain>
    </source>
</reference>
<dbReference type="InterPro" id="IPR011989">
    <property type="entry name" value="ARM-like"/>
</dbReference>
<dbReference type="PRINTS" id="PR00756">
    <property type="entry name" value="ALADIPTASE"/>
</dbReference>
<dbReference type="PROSITE" id="PS51257">
    <property type="entry name" value="PROKAR_LIPOPROTEIN"/>
    <property type="match status" value="1"/>
</dbReference>
<evidence type="ECO:0000313" key="14">
    <source>
        <dbReference type="EMBL" id="EON75481.1"/>
    </source>
</evidence>
<evidence type="ECO:0000256" key="5">
    <source>
        <dbReference type="ARBA" id="ARBA00015611"/>
    </source>
</evidence>
<evidence type="ECO:0000259" key="12">
    <source>
        <dbReference type="Pfam" id="PF01433"/>
    </source>
</evidence>
<sequence>MQRSIYTGLAAALIFGLFLSCKTNQTTVSKGSPAPQVSQADLGSAPLVHASPAPSFLLDSLERRLSEYRESRERTFDLLHTSLDLSFDYAARQVNGTASLRLKPYFFEQKELVLDAKDFDLHDIWLEEGTAQRPLNFKYDGKQVTVFLPRAYTQTDTLLLGVRYTAKPEETQQVGGKAVTDTKGLYFINPTGSEDKPRQVWTQGETSFSSKWFPTIDSPNERQTHDIRFRVDSSDITISNGRLVEQVQHGDGTRTDHWVMDMPHAPYLTAVAVGDFAKISDRWRDIEVNYYVEKGFERGAAKVFAHTPEMLTFFSDLLGVAYPWQKYDQVVVRDFVSGAMENTTVSIFMEGLNLDEREALDSEWDYIIAHELFHQWFGNLVTTESWSNLPLNESFADYSEYLWFEYKEGKDKADMHHLAAMEQYMYEAEEKQEDLIRFHYHDEDDMFDSHSYAKGGRILHMLRRHLGDEAFFTSLKHYLEKHAFSSVEIHDLRLAFEEVTGRDMNWFFNQWFLASGHPVLDIQMDTSNPESYLLTVAQRQDLGTTPLYRIPFKVSIYKDGEVIDRELVLDRGVQQFALENGAGTEAVIVDEDMVLLAEKRTARGADVLSRQFARARSGVARLEALDSLTSDYLDRGDRTALIVEALADGFSEVRGLALTRLPQVMSKERVSATLEAAIVRIANEDPSHEVRASAIALLAELNAEKYAGLFQQLVQEPSYVVSGAALTAIMDMPGELDQKLALFGKLRDDRSIRIAVPLADFLTSEGLSGYDDWFNAKLDQLGGESLYYFVGYYGDYFASVPDTDREAGLERLLALAGEHPANYIRLTAFQSLFGFIDEEGVLARVVKIHAEETDELVRNYQQFFLEPYLEEN</sequence>
<dbReference type="AlphaFoldDB" id="R7ZN03"/>
<evidence type="ECO:0000259" key="13">
    <source>
        <dbReference type="Pfam" id="PF17900"/>
    </source>
</evidence>
<dbReference type="InterPro" id="IPR045357">
    <property type="entry name" value="Aminopeptidase_N-like_N"/>
</dbReference>
<proteinExistence type="inferred from homology"/>
<protein>
    <recommendedName>
        <fullName evidence="5">Aminopeptidase N</fullName>
        <ecNumber evidence="4">3.4.11.2</ecNumber>
    </recommendedName>
</protein>
<dbReference type="GO" id="GO:0042277">
    <property type="term" value="F:peptide binding"/>
    <property type="evidence" value="ECO:0007669"/>
    <property type="project" value="TreeGrafter"/>
</dbReference>
<keyword evidence="8" id="KW-0479">Metal-binding</keyword>
<keyword evidence="10" id="KW-0862">Zinc</keyword>
<dbReference type="InterPro" id="IPR001930">
    <property type="entry name" value="Peptidase_M1"/>
</dbReference>
<name>R7ZN03_9BACT</name>
<dbReference type="OrthoDB" id="100605at2"/>
<evidence type="ECO:0000256" key="2">
    <source>
        <dbReference type="ARBA" id="ARBA00001947"/>
    </source>
</evidence>
<comment type="caution">
    <text evidence="14">The sequence shown here is derived from an EMBL/GenBank/DDBJ whole genome shotgun (WGS) entry which is preliminary data.</text>
</comment>
<accession>R7ZN03</accession>
<dbReference type="GO" id="GO:0016285">
    <property type="term" value="F:alanyl aminopeptidase activity"/>
    <property type="evidence" value="ECO:0007669"/>
    <property type="project" value="UniProtKB-EC"/>
</dbReference>